<gene>
    <name evidence="3" type="ORF">F9L06_23485</name>
</gene>
<accession>A0A6I0DNP7</accession>
<feature type="domain" description="Plasmid replication protein C N-terminal" evidence="1">
    <location>
        <begin position="13"/>
        <end position="187"/>
    </location>
</feature>
<dbReference type="AlphaFoldDB" id="A0A6I0DNP7"/>
<dbReference type="InterPro" id="IPR021760">
    <property type="entry name" value="RepC_C"/>
</dbReference>
<dbReference type="NCBIfam" id="NF040974">
    <property type="entry name" value="RepABC_RepC"/>
    <property type="match status" value="1"/>
</dbReference>
<sequence length="405" mass="44610">METGNISTPFGRRSVSLAEIRRQRAVSESKAAERSVDKWKVLRDASAAMTLLGIHSNSVAVLDALISFYPESEFRPDAQLIVFPSNMQLSLRAHGMPNSTMRRHLALLVDAGLIIRKDSANGKRYARKDKSGSVESAFGFDLSPLLVRAGELATMAQEVMAERAALRRAKESLTICRRDVRKLITAALEEEAPGNWSLIEGTYLALVQRIPRSPTVTEVRELLEEMRMLKEEALNLLEDNENNANPSINHAPIEQHIQNSKTESLFEFEPRSGKERGGNLSDNIEPQRSQLKSFPLGLVLRACPEICDYGPNGAISSWRDLMSAAVVVRSMMGVSPSAYQDACEIMGAENAAVAVACILERNNMINSAGGYLRNLTHRCEIGEFSIGPMLMALLNARSDGQRRAG</sequence>
<protein>
    <submittedName>
        <fullName evidence="3">Replication initiation protein RepC</fullName>
    </submittedName>
</protein>
<evidence type="ECO:0000259" key="1">
    <source>
        <dbReference type="Pfam" id="PF03428"/>
    </source>
</evidence>
<proteinExistence type="predicted"/>
<dbReference type="InterPro" id="IPR005090">
    <property type="entry name" value="RepC_N"/>
</dbReference>
<dbReference type="EMBL" id="WBWX01000014">
    <property type="protein sequence ID" value="KAB2791398.1"/>
    <property type="molecule type" value="Genomic_DNA"/>
</dbReference>
<dbReference type="NCBIfam" id="NF010396">
    <property type="entry name" value="PRK13824.1"/>
    <property type="match status" value="1"/>
</dbReference>
<dbReference type="SUPFAM" id="SSF46785">
    <property type="entry name" value="Winged helix' DNA-binding domain"/>
    <property type="match status" value="1"/>
</dbReference>
<evidence type="ECO:0000313" key="3">
    <source>
        <dbReference type="EMBL" id="KAB2791398.1"/>
    </source>
</evidence>
<name>A0A6I0DNP7_BRUAN</name>
<dbReference type="InterPro" id="IPR036390">
    <property type="entry name" value="WH_DNA-bd_sf"/>
</dbReference>
<evidence type="ECO:0000259" key="2">
    <source>
        <dbReference type="Pfam" id="PF11800"/>
    </source>
</evidence>
<evidence type="ECO:0000313" key="4">
    <source>
        <dbReference type="Proteomes" id="UP000441102"/>
    </source>
</evidence>
<comment type="caution">
    <text evidence="3">The sequence shown here is derived from an EMBL/GenBank/DDBJ whole genome shotgun (WGS) entry which is preliminary data.</text>
</comment>
<dbReference type="Proteomes" id="UP000441102">
    <property type="component" value="Unassembled WGS sequence"/>
</dbReference>
<reference evidence="3 4" key="1">
    <citation type="submission" date="2019-09" db="EMBL/GenBank/DDBJ databases">
        <title>Taxonomic organization of the family Brucellaceae based on a phylogenomic approach.</title>
        <authorList>
            <person name="Leclercq S."/>
            <person name="Cloeckaert A."/>
            <person name="Zygmunt M.S."/>
        </authorList>
    </citation>
    <scope>NUCLEOTIDE SEQUENCE [LARGE SCALE GENOMIC DNA]</scope>
    <source>
        <strain evidence="3 4">CCUG 34461</strain>
    </source>
</reference>
<dbReference type="Pfam" id="PF03428">
    <property type="entry name" value="RP-C"/>
    <property type="match status" value="1"/>
</dbReference>
<dbReference type="RefSeq" id="WP_151577075.1">
    <property type="nucleotide sequence ID" value="NZ_WBWX01000014.1"/>
</dbReference>
<organism evidence="3 4">
    <name type="scientific">Brucella anthropi</name>
    <name type="common">Ochrobactrum anthropi</name>
    <dbReference type="NCBI Taxonomy" id="529"/>
    <lineage>
        <taxon>Bacteria</taxon>
        <taxon>Pseudomonadati</taxon>
        <taxon>Pseudomonadota</taxon>
        <taxon>Alphaproteobacteria</taxon>
        <taxon>Hyphomicrobiales</taxon>
        <taxon>Brucellaceae</taxon>
        <taxon>Brucella/Ochrobactrum group</taxon>
        <taxon>Brucella</taxon>
    </lineage>
</organism>
<dbReference type="Pfam" id="PF11800">
    <property type="entry name" value="RP-C_C"/>
    <property type="match status" value="1"/>
</dbReference>
<feature type="domain" description="Plasmid replication protein C C-terminal" evidence="2">
    <location>
        <begin position="295"/>
        <end position="395"/>
    </location>
</feature>
<dbReference type="InterPro" id="IPR047611">
    <property type="entry name" value="RepABC_RepC"/>
</dbReference>